<organism evidence="18 21">
    <name type="scientific">Allgaiera indica</name>
    <dbReference type="NCBI Taxonomy" id="765699"/>
    <lineage>
        <taxon>Bacteria</taxon>
        <taxon>Pseudomonadati</taxon>
        <taxon>Pseudomonadota</taxon>
        <taxon>Alphaproteobacteria</taxon>
        <taxon>Rhodobacterales</taxon>
        <taxon>Paracoccaceae</taxon>
        <taxon>Allgaiera</taxon>
    </lineage>
</organism>
<evidence type="ECO:0000256" key="6">
    <source>
        <dbReference type="ARBA" id="ARBA00022692"/>
    </source>
</evidence>
<dbReference type="GO" id="GO:0015159">
    <property type="term" value="F:polysaccharide transmembrane transporter activity"/>
    <property type="evidence" value="ECO:0007669"/>
    <property type="project" value="InterPro"/>
</dbReference>
<protein>
    <submittedName>
        <fullName evidence="19">Polysaccharide export outer membrane protein</fullName>
    </submittedName>
    <submittedName>
        <fullName evidence="18">Sugar ABC transporter substrate-binding protein</fullName>
    </submittedName>
</protein>
<keyword evidence="12" id="KW-0564">Palmitate</keyword>
<keyword evidence="4" id="KW-1134">Transmembrane beta strand</keyword>
<feature type="domain" description="SLBB" evidence="17">
    <location>
        <begin position="259"/>
        <end position="346"/>
    </location>
</feature>
<dbReference type="InterPro" id="IPR054765">
    <property type="entry name" value="SLBB_dom"/>
</dbReference>
<keyword evidence="3" id="KW-0813">Transport</keyword>
<keyword evidence="6" id="KW-0812">Transmembrane</keyword>
<dbReference type="InterPro" id="IPR049712">
    <property type="entry name" value="Poly_export"/>
</dbReference>
<evidence type="ECO:0000256" key="3">
    <source>
        <dbReference type="ARBA" id="ARBA00022448"/>
    </source>
</evidence>
<dbReference type="Pfam" id="PF02563">
    <property type="entry name" value="Poly_export"/>
    <property type="match status" value="1"/>
</dbReference>
<dbReference type="PROSITE" id="PS51257">
    <property type="entry name" value="PROKAR_LIPOPROTEIN"/>
    <property type="match status" value="1"/>
</dbReference>
<evidence type="ECO:0000313" key="19">
    <source>
        <dbReference type="EMBL" id="SDX18915.1"/>
    </source>
</evidence>
<keyword evidence="10" id="KW-0626">Porin</keyword>
<dbReference type="EMBL" id="BNAB01000010">
    <property type="protein sequence ID" value="GHE02706.1"/>
    <property type="molecule type" value="Genomic_DNA"/>
</dbReference>
<gene>
    <name evidence="18" type="ORF">GCM10008024_23300</name>
    <name evidence="19" type="ORF">SAMN05444006_11196</name>
</gene>
<dbReference type="GO" id="GO:0015288">
    <property type="term" value="F:porin activity"/>
    <property type="evidence" value="ECO:0007669"/>
    <property type="project" value="UniProtKB-KW"/>
</dbReference>
<evidence type="ECO:0000256" key="14">
    <source>
        <dbReference type="ARBA" id="ARBA00023288"/>
    </source>
</evidence>
<comment type="caution">
    <text evidence="18">The sequence shown here is derived from an EMBL/GenBank/DDBJ whole genome shotgun (WGS) entry which is preliminary data.</text>
</comment>
<comment type="subcellular location">
    <subcellularLocation>
        <location evidence="1">Cell outer membrane</location>
        <topology evidence="1">Multi-pass membrane protein</topology>
    </subcellularLocation>
</comment>
<evidence type="ECO:0000256" key="11">
    <source>
        <dbReference type="ARBA" id="ARBA00023136"/>
    </source>
</evidence>
<dbReference type="AlphaFoldDB" id="A0AAN4USZ8"/>
<dbReference type="Proteomes" id="UP000199541">
    <property type="component" value="Unassembled WGS sequence"/>
</dbReference>
<dbReference type="GO" id="GO:0046930">
    <property type="term" value="C:pore complex"/>
    <property type="evidence" value="ECO:0007669"/>
    <property type="project" value="UniProtKB-KW"/>
</dbReference>
<feature type="chain" id="PRO_5042995564" evidence="15">
    <location>
        <begin position="23"/>
        <end position="380"/>
    </location>
</feature>
<evidence type="ECO:0000256" key="10">
    <source>
        <dbReference type="ARBA" id="ARBA00023114"/>
    </source>
</evidence>
<dbReference type="Gene3D" id="3.10.560.10">
    <property type="entry name" value="Outer membrane lipoprotein wza domain like"/>
    <property type="match status" value="2"/>
</dbReference>
<evidence type="ECO:0000256" key="13">
    <source>
        <dbReference type="ARBA" id="ARBA00023237"/>
    </source>
</evidence>
<evidence type="ECO:0000256" key="15">
    <source>
        <dbReference type="SAM" id="SignalP"/>
    </source>
</evidence>
<evidence type="ECO:0000259" key="16">
    <source>
        <dbReference type="Pfam" id="PF02563"/>
    </source>
</evidence>
<keyword evidence="13" id="KW-0998">Cell outer membrane</keyword>
<evidence type="ECO:0000256" key="7">
    <source>
        <dbReference type="ARBA" id="ARBA00022729"/>
    </source>
</evidence>
<keyword evidence="20" id="KW-1185">Reference proteome</keyword>
<evidence type="ECO:0000256" key="4">
    <source>
        <dbReference type="ARBA" id="ARBA00022452"/>
    </source>
</evidence>
<keyword evidence="11" id="KW-0472">Membrane</keyword>
<evidence type="ECO:0000259" key="17">
    <source>
        <dbReference type="Pfam" id="PF22461"/>
    </source>
</evidence>
<evidence type="ECO:0000256" key="2">
    <source>
        <dbReference type="ARBA" id="ARBA00009450"/>
    </source>
</evidence>
<keyword evidence="14" id="KW-0449">Lipoprotein</keyword>
<accession>A0AAN4USZ8</accession>
<evidence type="ECO:0000256" key="12">
    <source>
        <dbReference type="ARBA" id="ARBA00023139"/>
    </source>
</evidence>
<dbReference type="Proteomes" id="UP000634647">
    <property type="component" value="Unassembled WGS sequence"/>
</dbReference>
<keyword evidence="8" id="KW-0625">Polysaccharide transport</keyword>
<comment type="similarity">
    <text evidence="2">Belongs to the BexD/CtrA/VexA family.</text>
</comment>
<keyword evidence="7 15" id="KW-0732">Signal</keyword>
<dbReference type="InterPro" id="IPR003715">
    <property type="entry name" value="Poly_export_N"/>
</dbReference>
<dbReference type="RefSeq" id="WP_035845813.1">
    <property type="nucleotide sequence ID" value="NZ_BNAB01000010.1"/>
</dbReference>
<keyword evidence="5" id="KW-0762">Sugar transport</keyword>
<evidence type="ECO:0000256" key="8">
    <source>
        <dbReference type="ARBA" id="ARBA00023047"/>
    </source>
</evidence>
<feature type="signal peptide" evidence="15">
    <location>
        <begin position="1"/>
        <end position="22"/>
    </location>
</feature>
<evidence type="ECO:0000313" key="21">
    <source>
        <dbReference type="Proteomes" id="UP000634647"/>
    </source>
</evidence>
<evidence type="ECO:0000313" key="18">
    <source>
        <dbReference type="EMBL" id="GHE02706.1"/>
    </source>
</evidence>
<dbReference type="Gene3D" id="3.30.1950.10">
    <property type="entry name" value="wza like domain"/>
    <property type="match status" value="1"/>
</dbReference>
<reference evidence="18" key="1">
    <citation type="journal article" date="2014" name="Int. J. Syst. Evol. Microbiol.">
        <title>Complete genome sequence of Corynebacterium casei LMG S-19264T (=DSM 44701T), isolated from a smear-ripened cheese.</title>
        <authorList>
            <consortium name="US DOE Joint Genome Institute (JGI-PGF)"/>
            <person name="Walter F."/>
            <person name="Albersmeier A."/>
            <person name="Kalinowski J."/>
            <person name="Ruckert C."/>
        </authorList>
    </citation>
    <scope>NUCLEOTIDE SEQUENCE</scope>
    <source>
        <strain evidence="18">CGMCC 1.10859</strain>
    </source>
</reference>
<evidence type="ECO:0000256" key="9">
    <source>
        <dbReference type="ARBA" id="ARBA00023065"/>
    </source>
</evidence>
<reference evidence="18" key="3">
    <citation type="submission" date="2023-06" db="EMBL/GenBank/DDBJ databases">
        <authorList>
            <person name="Sun Q."/>
            <person name="Zhou Y."/>
        </authorList>
    </citation>
    <scope>NUCLEOTIDE SEQUENCE</scope>
    <source>
        <strain evidence="18">CGMCC 1.10859</strain>
    </source>
</reference>
<proteinExistence type="inferred from homology"/>
<dbReference type="EMBL" id="FNOB01000011">
    <property type="protein sequence ID" value="SDX18915.1"/>
    <property type="molecule type" value="Genomic_DNA"/>
</dbReference>
<keyword evidence="9" id="KW-0406">Ion transport</keyword>
<dbReference type="GO" id="GO:0009279">
    <property type="term" value="C:cell outer membrane"/>
    <property type="evidence" value="ECO:0007669"/>
    <property type="project" value="UniProtKB-SubCell"/>
</dbReference>
<dbReference type="PANTHER" id="PTHR33619">
    <property type="entry name" value="POLYSACCHARIDE EXPORT PROTEIN GFCE-RELATED"/>
    <property type="match status" value="1"/>
</dbReference>
<dbReference type="PANTHER" id="PTHR33619:SF3">
    <property type="entry name" value="POLYSACCHARIDE EXPORT PROTEIN GFCE-RELATED"/>
    <property type="match status" value="1"/>
</dbReference>
<reference evidence="19 20" key="2">
    <citation type="submission" date="2016-10" db="EMBL/GenBank/DDBJ databases">
        <authorList>
            <person name="Varghese N."/>
            <person name="Submissions S."/>
        </authorList>
    </citation>
    <scope>NUCLEOTIDE SEQUENCE [LARGE SCALE GENOMIC DNA]</scope>
    <source>
        <strain evidence="19 20">DSM 24802</strain>
    </source>
</reference>
<dbReference type="GO" id="GO:0006811">
    <property type="term" value="P:monoatomic ion transport"/>
    <property type="evidence" value="ECO:0007669"/>
    <property type="project" value="UniProtKB-KW"/>
</dbReference>
<feature type="domain" description="SLBB" evidence="17">
    <location>
        <begin position="170"/>
        <end position="244"/>
    </location>
</feature>
<feature type="domain" description="Polysaccharide export protein N-terminal" evidence="16">
    <location>
        <begin position="82"/>
        <end position="160"/>
    </location>
</feature>
<name>A0AAN4USZ8_9RHOB</name>
<evidence type="ECO:0000256" key="1">
    <source>
        <dbReference type="ARBA" id="ARBA00004571"/>
    </source>
</evidence>
<evidence type="ECO:0000256" key="5">
    <source>
        <dbReference type="ARBA" id="ARBA00022597"/>
    </source>
</evidence>
<dbReference type="Pfam" id="PF22461">
    <property type="entry name" value="SLBB_2"/>
    <property type="match status" value="2"/>
</dbReference>
<sequence length="380" mass="39949">MKIISLSGARVLALFALVTVLAGCALPRPGPDKAEIYAGSVQRKGDAFIVAVNDRVTRATSVTPALGFSNSFKHAGLVGSDIIHPGDKLGVSVYENVTDPLLGAPGQKVSQLAEIKVDGAGYIFVPYAGRIKAAGLSVEALRQAITRKLDTQTPDPQVSVIRAPGDGATVTVEGSVTGQGVYPIDRSTRTLAAMIAKAGGVNIPNDVALVSVTRGHKVGEIWLNDLYENPSLDIALRPGDRITVTKDSRAFTALGATGVQTRVPFTSNTMSAIEAIAQVGGLNPLLADPTGVFIYRNEPAAIANAVLGRHDLVGPQRMIYVLDLTKPMGMFEARDFLIRNGDTLYVTQAPFAQWQKVLSAFSGTVGTVGNIARVKSATGF</sequence>
<evidence type="ECO:0000313" key="20">
    <source>
        <dbReference type="Proteomes" id="UP000199541"/>
    </source>
</evidence>